<evidence type="ECO:0000259" key="2">
    <source>
        <dbReference type="Pfam" id="PF00144"/>
    </source>
</evidence>
<keyword evidence="1" id="KW-0472">Membrane</keyword>
<dbReference type="InterPro" id="IPR012338">
    <property type="entry name" value="Beta-lactam/transpept-like"/>
</dbReference>
<gene>
    <name evidence="3" type="ORF">HHX25_17175</name>
</gene>
<dbReference type="InterPro" id="IPR001466">
    <property type="entry name" value="Beta-lactam-related"/>
</dbReference>
<dbReference type="Proteomes" id="UP000746690">
    <property type="component" value="Unassembled WGS sequence"/>
</dbReference>
<dbReference type="PANTHER" id="PTHR43283:SF7">
    <property type="entry name" value="BETA-LACTAMASE-RELATED DOMAIN-CONTAINING PROTEIN"/>
    <property type="match status" value="1"/>
</dbReference>
<accession>A0ABX1S065</accession>
<comment type="caution">
    <text evidence="3">The sequence shown here is derived from an EMBL/GenBank/DDBJ whole genome shotgun (WGS) entry which is preliminary data.</text>
</comment>
<evidence type="ECO:0000313" key="3">
    <source>
        <dbReference type="EMBL" id="NMH89247.1"/>
    </source>
</evidence>
<sequence length="386" mass="44328">MKFLKKLFKWVAIVIGVIVLLLYIFDYSYILRGVRIVYMTGHQTVFIDDYPYFENDTIKSGNNFQPWSLHKKYNSIEPTEKLTNINSELETVAYLIIKNDSIFYEWYAPNYGKESKTNSFSVTKSITTSMLGKAIMDGYIESLDQSVTDFYPEYGDIKTTVGDLASMASGLNWVEHYTSPFSLTARANYDDNLAETILNLKQVKAPGKEFEYLSGNTQLLGMIIQKATGKTLANYLSESFWKPMGASQDALWQLDDAENRLAKTFCCISSNSRDFARFGKLYKDHGKWNGKQILDSTFVAKSVSPRFADSPEYGYGWWLKKMKDKSFFLMRGHHSQYIIVEPNDNVIIVRLGHHTSADEGKKPFTIDTDIYIEEAYKMLNSYKNKP</sequence>
<dbReference type="SUPFAM" id="SSF56601">
    <property type="entry name" value="beta-lactamase/transpeptidase-like"/>
    <property type="match status" value="1"/>
</dbReference>
<keyword evidence="3" id="KW-0378">Hydrolase</keyword>
<dbReference type="GO" id="GO:0016787">
    <property type="term" value="F:hydrolase activity"/>
    <property type="evidence" value="ECO:0007669"/>
    <property type="project" value="UniProtKB-KW"/>
</dbReference>
<feature type="transmembrane region" description="Helical" evidence="1">
    <location>
        <begin position="7"/>
        <end position="25"/>
    </location>
</feature>
<feature type="domain" description="Beta-lactamase-related" evidence="2">
    <location>
        <begin position="90"/>
        <end position="354"/>
    </location>
</feature>
<keyword evidence="1" id="KW-1133">Transmembrane helix</keyword>
<reference evidence="3 4" key="1">
    <citation type="submission" date="2020-04" db="EMBL/GenBank/DDBJ databases">
        <title>A Flavivirga sp. nov.</title>
        <authorList>
            <person name="Sun X."/>
        </authorList>
    </citation>
    <scope>NUCLEOTIDE SEQUENCE [LARGE SCALE GENOMIC DNA]</scope>
    <source>
        <strain evidence="3 4">Y03</strain>
    </source>
</reference>
<dbReference type="RefSeq" id="WP_169676057.1">
    <property type="nucleotide sequence ID" value="NZ_JABBHF010000011.1"/>
</dbReference>
<name>A0ABX1S065_9FLAO</name>
<keyword evidence="1" id="KW-0812">Transmembrane</keyword>
<protein>
    <submittedName>
        <fullName evidence="3">Serine hydrolase</fullName>
    </submittedName>
</protein>
<keyword evidence="4" id="KW-1185">Reference proteome</keyword>
<organism evidence="3 4">
    <name type="scientific">Flavivirga algicola</name>
    <dbReference type="NCBI Taxonomy" id="2729136"/>
    <lineage>
        <taxon>Bacteria</taxon>
        <taxon>Pseudomonadati</taxon>
        <taxon>Bacteroidota</taxon>
        <taxon>Flavobacteriia</taxon>
        <taxon>Flavobacteriales</taxon>
        <taxon>Flavobacteriaceae</taxon>
        <taxon>Flavivirga</taxon>
    </lineage>
</organism>
<proteinExistence type="predicted"/>
<evidence type="ECO:0000256" key="1">
    <source>
        <dbReference type="SAM" id="Phobius"/>
    </source>
</evidence>
<dbReference type="Gene3D" id="3.40.710.10">
    <property type="entry name" value="DD-peptidase/beta-lactamase superfamily"/>
    <property type="match status" value="1"/>
</dbReference>
<dbReference type="PANTHER" id="PTHR43283">
    <property type="entry name" value="BETA-LACTAMASE-RELATED"/>
    <property type="match status" value="1"/>
</dbReference>
<dbReference type="InterPro" id="IPR050789">
    <property type="entry name" value="Diverse_Enzym_Activities"/>
</dbReference>
<evidence type="ECO:0000313" key="4">
    <source>
        <dbReference type="Proteomes" id="UP000746690"/>
    </source>
</evidence>
<dbReference type="Pfam" id="PF00144">
    <property type="entry name" value="Beta-lactamase"/>
    <property type="match status" value="1"/>
</dbReference>
<dbReference type="EMBL" id="JABBHF010000011">
    <property type="protein sequence ID" value="NMH89247.1"/>
    <property type="molecule type" value="Genomic_DNA"/>
</dbReference>